<organism evidence="2 3">
    <name type="scientific">Frondihabitans sucicola</name>
    <dbReference type="NCBI Taxonomy" id="1268041"/>
    <lineage>
        <taxon>Bacteria</taxon>
        <taxon>Bacillati</taxon>
        <taxon>Actinomycetota</taxon>
        <taxon>Actinomycetes</taxon>
        <taxon>Micrococcales</taxon>
        <taxon>Microbacteriaceae</taxon>
        <taxon>Frondihabitans</taxon>
    </lineage>
</organism>
<dbReference type="RefSeq" id="WP_286346081.1">
    <property type="nucleotide sequence ID" value="NZ_AP027732.1"/>
</dbReference>
<dbReference type="Pfam" id="PF03551">
    <property type="entry name" value="PadR"/>
    <property type="match status" value="1"/>
</dbReference>
<name>A0ABN6XW88_9MICO</name>
<dbReference type="InterPro" id="IPR052509">
    <property type="entry name" value="Metal_resp_DNA-bind_regulator"/>
</dbReference>
<dbReference type="PANTHER" id="PTHR33169:SF13">
    <property type="entry name" value="PADR-FAMILY TRANSCRIPTIONAL REGULATOR"/>
    <property type="match status" value="1"/>
</dbReference>
<dbReference type="InterPro" id="IPR036390">
    <property type="entry name" value="WH_DNA-bd_sf"/>
</dbReference>
<evidence type="ECO:0000313" key="3">
    <source>
        <dbReference type="Proteomes" id="UP001321486"/>
    </source>
</evidence>
<sequence>MSFEMREPTFVILSSLAEGPRHGYGIITDTAGLTGGTMRLQAGTLYAALDRLRVDGLVEVSSEEIVHGRLRRSFTLTTLGRSRLAEEARRRQHGAELALRRLRTKVVGA</sequence>
<evidence type="ECO:0000259" key="1">
    <source>
        <dbReference type="Pfam" id="PF03551"/>
    </source>
</evidence>
<protein>
    <submittedName>
        <fullName evidence="2">PadR family transcriptional regulator</fullName>
    </submittedName>
</protein>
<dbReference type="InterPro" id="IPR036388">
    <property type="entry name" value="WH-like_DNA-bd_sf"/>
</dbReference>
<evidence type="ECO:0000313" key="2">
    <source>
        <dbReference type="EMBL" id="BDZ49249.1"/>
    </source>
</evidence>
<dbReference type="InterPro" id="IPR005149">
    <property type="entry name" value="Tscrpt_reg_PadR_N"/>
</dbReference>
<proteinExistence type="predicted"/>
<accession>A0ABN6XW88</accession>
<feature type="domain" description="Transcription regulator PadR N-terminal" evidence="1">
    <location>
        <begin position="12"/>
        <end position="86"/>
    </location>
</feature>
<dbReference type="EMBL" id="AP027732">
    <property type="protein sequence ID" value="BDZ49249.1"/>
    <property type="molecule type" value="Genomic_DNA"/>
</dbReference>
<reference evidence="3" key="1">
    <citation type="journal article" date="2019" name="Int. J. Syst. Evol. Microbiol.">
        <title>The Global Catalogue of Microorganisms (GCM) 10K type strain sequencing project: providing services to taxonomists for standard genome sequencing and annotation.</title>
        <authorList>
            <consortium name="The Broad Institute Genomics Platform"/>
            <consortium name="The Broad Institute Genome Sequencing Center for Infectious Disease"/>
            <person name="Wu L."/>
            <person name="Ma J."/>
        </authorList>
    </citation>
    <scope>NUCLEOTIDE SEQUENCE [LARGE SCALE GENOMIC DNA]</scope>
    <source>
        <strain evidence="3">NBRC 108728</strain>
    </source>
</reference>
<dbReference type="Gene3D" id="1.10.10.10">
    <property type="entry name" value="Winged helix-like DNA-binding domain superfamily/Winged helix DNA-binding domain"/>
    <property type="match status" value="1"/>
</dbReference>
<keyword evidence="3" id="KW-1185">Reference proteome</keyword>
<dbReference type="SUPFAM" id="SSF46785">
    <property type="entry name" value="Winged helix' DNA-binding domain"/>
    <property type="match status" value="1"/>
</dbReference>
<gene>
    <name evidence="2" type="ORF">GCM10025867_14900</name>
</gene>
<dbReference type="PANTHER" id="PTHR33169">
    <property type="entry name" value="PADR-FAMILY TRANSCRIPTIONAL REGULATOR"/>
    <property type="match status" value="1"/>
</dbReference>
<dbReference type="Proteomes" id="UP001321486">
    <property type="component" value="Chromosome"/>
</dbReference>